<feature type="compositionally biased region" description="Low complexity" evidence="1">
    <location>
        <begin position="295"/>
        <end position="307"/>
    </location>
</feature>
<dbReference type="Proteomes" id="UP001579974">
    <property type="component" value="Unassembled WGS sequence"/>
</dbReference>
<name>A0ABV5ALN2_9BACL</name>
<evidence type="ECO:0000313" key="3">
    <source>
        <dbReference type="EMBL" id="MFB5193196.1"/>
    </source>
</evidence>
<dbReference type="EMBL" id="JBDXSU010000047">
    <property type="protein sequence ID" value="MFB5193196.1"/>
    <property type="molecule type" value="Genomic_DNA"/>
</dbReference>
<evidence type="ECO:0000313" key="4">
    <source>
        <dbReference type="Proteomes" id="UP001579974"/>
    </source>
</evidence>
<dbReference type="PROSITE" id="PS51257">
    <property type="entry name" value="PROKAR_LIPOPROTEIN"/>
    <property type="match status" value="1"/>
</dbReference>
<evidence type="ECO:0008006" key="5">
    <source>
        <dbReference type="Google" id="ProtNLM"/>
    </source>
</evidence>
<feature type="chain" id="PRO_5045768841" description="Lipoprotein" evidence="2">
    <location>
        <begin position="31"/>
        <end position="355"/>
    </location>
</feature>
<reference evidence="3 4" key="1">
    <citation type="journal article" date="2024" name="Int. J. Mol. Sci.">
        <title>Exploration of Alicyclobacillus spp. Genome in Search of Antibiotic Resistance.</title>
        <authorList>
            <person name="Bucka-Kolendo J."/>
            <person name="Kiousi D.E."/>
            <person name="Dekowska A."/>
            <person name="Mikolajczuk-Szczyrba A."/>
            <person name="Karadedos D.M."/>
            <person name="Michael P."/>
            <person name="Galanis A."/>
            <person name="Sokolowska B."/>
        </authorList>
    </citation>
    <scope>NUCLEOTIDE SEQUENCE [LARGE SCALE GENOMIC DNA]</scope>
    <source>
        <strain evidence="3 4">KKP 3000</strain>
    </source>
</reference>
<evidence type="ECO:0000256" key="1">
    <source>
        <dbReference type="SAM" id="MobiDB-lite"/>
    </source>
</evidence>
<protein>
    <recommendedName>
        <fullName evidence="5">Lipoprotein</fullName>
    </recommendedName>
</protein>
<dbReference type="RefSeq" id="WP_275473375.1">
    <property type="nucleotide sequence ID" value="NZ_CP162940.1"/>
</dbReference>
<feature type="region of interest" description="Disordered" evidence="1">
    <location>
        <begin position="284"/>
        <end position="307"/>
    </location>
</feature>
<gene>
    <name evidence="3" type="ORF">KKP3000_003142</name>
</gene>
<proteinExistence type="predicted"/>
<evidence type="ECO:0000256" key="2">
    <source>
        <dbReference type="SAM" id="SignalP"/>
    </source>
</evidence>
<sequence>MNKHCALIPITALVLLTTAGCATLSNGSDANNNRVANATLNTSDVNVVSNSTGVKNKTTSNADNTTTDIRLDVVKVFDKALHVSPDNSRTNPYSDVPSADWGYVHAAVEKGYFTADTSTHFGSDDGMDLKDVDHAYQLYVGIPDNHMAWNAGGSTVGFANAIGLNTDLSNVISQNNISALSINLSSLYQGYYKDKNGVYHVVFQPSDEYSFFVPNGKPMLPQTTIASELANDIQLADDTTLTIQGNTATVHVDGLSSHSKQEIAAGFDGKTEYSINGGPWHQTPNLIGSDYDSHSPSAGGDATSGAAADAPHSVVLKGSNQFGFTTYSWIENQDIGFTHGELSFSNSKITSVQYH</sequence>
<feature type="signal peptide" evidence="2">
    <location>
        <begin position="1"/>
        <end position="30"/>
    </location>
</feature>
<keyword evidence="4" id="KW-1185">Reference proteome</keyword>
<comment type="caution">
    <text evidence="3">The sequence shown here is derived from an EMBL/GenBank/DDBJ whole genome shotgun (WGS) entry which is preliminary data.</text>
</comment>
<keyword evidence="2" id="KW-0732">Signal</keyword>
<accession>A0ABV5ALN2</accession>
<organism evidence="3 4">
    <name type="scientific">Alicyclobacillus fastidiosus</name>
    <dbReference type="NCBI Taxonomy" id="392011"/>
    <lineage>
        <taxon>Bacteria</taxon>
        <taxon>Bacillati</taxon>
        <taxon>Bacillota</taxon>
        <taxon>Bacilli</taxon>
        <taxon>Bacillales</taxon>
        <taxon>Alicyclobacillaceae</taxon>
        <taxon>Alicyclobacillus</taxon>
    </lineage>
</organism>